<gene>
    <name evidence="5" type="ORF">LX99_03062</name>
</gene>
<dbReference type="Proteomes" id="UP000245678">
    <property type="component" value="Unassembled WGS sequence"/>
</dbReference>
<dbReference type="InterPro" id="IPR051782">
    <property type="entry name" value="ABC_Transporter_VariousFunc"/>
</dbReference>
<dbReference type="GO" id="GO:0016887">
    <property type="term" value="F:ATP hydrolysis activity"/>
    <property type="evidence" value="ECO:0007669"/>
    <property type="project" value="InterPro"/>
</dbReference>
<accession>A0A316HB22</accession>
<dbReference type="Gene3D" id="3.40.50.300">
    <property type="entry name" value="P-loop containing nucleotide triphosphate hydrolases"/>
    <property type="match status" value="1"/>
</dbReference>
<dbReference type="InterPro" id="IPR027417">
    <property type="entry name" value="P-loop_NTPase"/>
</dbReference>
<keyword evidence="2" id="KW-0547">Nucleotide-binding</keyword>
<dbReference type="EMBL" id="QGHA01000005">
    <property type="protein sequence ID" value="PWK77251.1"/>
    <property type="molecule type" value="Genomic_DNA"/>
</dbReference>
<dbReference type="InterPro" id="IPR017871">
    <property type="entry name" value="ABC_transporter-like_CS"/>
</dbReference>
<dbReference type="SUPFAM" id="SSF52540">
    <property type="entry name" value="P-loop containing nucleoside triphosphate hydrolases"/>
    <property type="match status" value="1"/>
</dbReference>
<sequence length="231" mass="24783">MLTVRKLYKSYGDHQALKGIDLDIASGEIYGLLGANGAGKSTTINILLGFTRPDGGRATLDGIDLLGDPRKASALVAYLPEVVQLYPLLTGLENLAFFSELAGFDYSKSKYRDLLSSCGLQEEAHNQRIGSYSKGMRQKVGIAIAMAKNARLLVMDEPTSGLDPRAVEDFSTQVRAFADQGGAVLMATHDLFNAVGIGSRLGIMRRGELVHTLGTSGISAADLQKLYLETI</sequence>
<evidence type="ECO:0000256" key="3">
    <source>
        <dbReference type="ARBA" id="ARBA00022840"/>
    </source>
</evidence>
<reference evidence="5 6" key="1">
    <citation type="submission" date="2018-05" db="EMBL/GenBank/DDBJ databases">
        <title>Genomic Encyclopedia of Archaeal and Bacterial Type Strains, Phase II (KMG-II): from individual species to whole genera.</title>
        <authorList>
            <person name="Goeker M."/>
        </authorList>
    </citation>
    <scope>NUCLEOTIDE SEQUENCE [LARGE SCALE GENOMIC DNA]</scope>
    <source>
        <strain evidence="5 6">DSM 19975</strain>
    </source>
</reference>
<dbReference type="CDD" id="cd03230">
    <property type="entry name" value="ABC_DR_subfamily_A"/>
    <property type="match status" value="1"/>
</dbReference>
<dbReference type="PANTHER" id="PTHR42939:SF1">
    <property type="entry name" value="ABC TRANSPORTER ATP-BINDING PROTEIN ALBC-RELATED"/>
    <property type="match status" value="1"/>
</dbReference>
<evidence type="ECO:0000256" key="1">
    <source>
        <dbReference type="ARBA" id="ARBA00022448"/>
    </source>
</evidence>
<dbReference type="PROSITE" id="PS50893">
    <property type="entry name" value="ABC_TRANSPORTER_2"/>
    <property type="match status" value="1"/>
</dbReference>
<dbReference type="InterPro" id="IPR003439">
    <property type="entry name" value="ABC_transporter-like_ATP-bd"/>
</dbReference>
<evidence type="ECO:0000256" key="2">
    <source>
        <dbReference type="ARBA" id="ARBA00022741"/>
    </source>
</evidence>
<dbReference type="AlphaFoldDB" id="A0A316HB22"/>
<evidence type="ECO:0000259" key="4">
    <source>
        <dbReference type="PROSITE" id="PS50893"/>
    </source>
</evidence>
<protein>
    <submittedName>
        <fullName evidence="5">ABC-2 type transport system ATP-binding protein</fullName>
    </submittedName>
</protein>
<dbReference type="Pfam" id="PF00005">
    <property type="entry name" value="ABC_tran"/>
    <property type="match status" value="1"/>
</dbReference>
<proteinExistence type="predicted"/>
<evidence type="ECO:0000313" key="6">
    <source>
        <dbReference type="Proteomes" id="UP000245678"/>
    </source>
</evidence>
<dbReference type="PROSITE" id="PS00211">
    <property type="entry name" value="ABC_TRANSPORTER_1"/>
    <property type="match status" value="1"/>
</dbReference>
<comment type="caution">
    <text evidence="5">The sequence shown here is derived from an EMBL/GenBank/DDBJ whole genome shotgun (WGS) entry which is preliminary data.</text>
</comment>
<name>A0A316HB22_9SPHI</name>
<organism evidence="5 6">
    <name type="scientific">Mucilaginibacter oryzae</name>
    <dbReference type="NCBI Taxonomy" id="468058"/>
    <lineage>
        <taxon>Bacteria</taxon>
        <taxon>Pseudomonadati</taxon>
        <taxon>Bacteroidota</taxon>
        <taxon>Sphingobacteriia</taxon>
        <taxon>Sphingobacteriales</taxon>
        <taxon>Sphingobacteriaceae</taxon>
        <taxon>Mucilaginibacter</taxon>
    </lineage>
</organism>
<dbReference type="PANTHER" id="PTHR42939">
    <property type="entry name" value="ABC TRANSPORTER ATP-BINDING PROTEIN ALBC-RELATED"/>
    <property type="match status" value="1"/>
</dbReference>
<keyword evidence="1" id="KW-0813">Transport</keyword>
<keyword evidence="6" id="KW-1185">Reference proteome</keyword>
<dbReference type="GO" id="GO:0005524">
    <property type="term" value="F:ATP binding"/>
    <property type="evidence" value="ECO:0007669"/>
    <property type="project" value="UniProtKB-KW"/>
</dbReference>
<keyword evidence="3 5" id="KW-0067">ATP-binding</keyword>
<dbReference type="SMART" id="SM00382">
    <property type="entry name" value="AAA"/>
    <property type="match status" value="1"/>
</dbReference>
<evidence type="ECO:0000313" key="5">
    <source>
        <dbReference type="EMBL" id="PWK77251.1"/>
    </source>
</evidence>
<dbReference type="InterPro" id="IPR003593">
    <property type="entry name" value="AAA+_ATPase"/>
</dbReference>
<feature type="domain" description="ABC transporter" evidence="4">
    <location>
        <begin position="2"/>
        <end position="231"/>
    </location>
</feature>